<proteinExistence type="inferred from homology"/>
<feature type="repeat" description="Filamin" evidence="3">
    <location>
        <begin position="397"/>
        <end position="489"/>
    </location>
</feature>
<dbReference type="FunFam" id="2.60.40.10:FF:000001">
    <property type="entry name" value="Filamin-C isoform b"/>
    <property type="match status" value="1"/>
</dbReference>
<feature type="repeat" description="Filamin" evidence="3">
    <location>
        <begin position="57"/>
        <end position="158"/>
    </location>
</feature>
<dbReference type="Pfam" id="PF00630">
    <property type="entry name" value="Filamin"/>
    <property type="match status" value="18"/>
</dbReference>
<feature type="repeat" description="Filamin" evidence="3">
    <location>
        <begin position="581"/>
        <end position="654"/>
    </location>
</feature>
<keyword evidence="2" id="KW-0677">Repeat</keyword>
<dbReference type="PROSITE" id="PS50194">
    <property type="entry name" value="FILAMIN_REPEAT"/>
    <property type="match status" value="19"/>
</dbReference>
<protein>
    <submittedName>
        <fullName evidence="5">Calponin-homology (CH) domain-containing protein</fullName>
    </submittedName>
</protein>
<feature type="repeat" description="Filamin" evidence="3">
    <location>
        <begin position="1848"/>
        <end position="1942"/>
    </location>
</feature>
<feature type="repeat" description="Filamin" evidence="3">
    <location>
        <begin position="1545"/>
        <end position="1637"/>
    </location>
</feature>
<dbReference type="Gene3D" id="2.60.40.10">
    <property type="entry name" value="Immunoglobulins"/>
    <property type="match status" value="19"/>
</dbReference>
<dbReference type="SUPFAM" id="SSF81296">
    <property type="entry name" value="E set domains"/>
    <property type="match status" value="18"/>
</dbReference>
<dbReference type="SMART" id="SM00557">
    <property type="entry name" value="IG_FLMN"/>
    <property type="match status" value="18"/>
</dbReference>
<feature type="repeat" description="Filamin" evidence="3">
    <location>
        <begin position="1259"/>
        <end position="1347"/>
    </location>
</feature>
<feature type="repeat" description="Filamin" evidence="3">
    <location>
        <begin position="1"/>
        <end position="53"/>
    </location>
</feature>
<evidence type="ECO:0000313" key="5">
    <source>
        <dbReference type="WBParaSite" id="maker-uti_cns_0016524-snap-gene-0.2-mRNA-1"/>
    </source>
</evidence>
<dbReference type="InterPro" id="IPR013783">
    <property type="entry name" value="Ig-like_fold"/>
</dbReference>
<dbReference type="PANTHER" id="PTHR38537:SF8">
    <property type="entry name" value="FILAMIN-A"/>
    <property type="match status" value="1"/>
</dbReference>
<feature type="repeat" description="Filamin" evidence="3">
    <location>
        <begin position="942"/>
        <end position="1036"/>
    </location>
</feature>
<accession>A0A1I8ITU4</accession>
<dbReference type="FunFam" id="2.60.40.10:FF:000140">
    <property type="entry name" value="FiLamiN (Actin binding protein) homolog"/>
    <property type="match status" value="2"/>
</dbReference>
<feature type="repeat" description="Filamin" evidence="3">
    <location>
        <begin position="748"/>
        <end position="844"/>
    </location>
</feature>
<feature type="repeat" description="Filamin" evidence="3">
    <location>
        <begin position="1673"/>
        <end position="1724"/>
    </location>
</feature>
<reference evidence="5" key="1">
    <citation type="submission" date="2016-11" db="UniProtKB">
        <authorList>
            <consortium name="WormBaseParasite"/>
        </authorList>
    </citation>
    <scope>IDENTIFICATION</scope>
</reference>
<dbReference type="FunFam" id="2.60.40.10:FF:000007">
    <property type="entry name" value="Filamin-B isoform C"/>
    <property type="match status" value="1"/>
</dbReference>
<feature type="repeat" description="Filamin" evidence="3">
    <location>
        <begin position="159"/>
        <end position="254"/>
    </location>
</feature>
<feature type="repeat" description="Filamin" evidence="3">
    <location>
        <begin position="1350"/>
        <end position="1442"/>
    </location>
</feature>
<feature type="repeat" description="Filamin" evidence="3">
    <location>
        <begin position="845"/>
        <end position="941"/>
    </location>
</feature>
<evidence type="ECO:0000256" key="2">
    <source>
        <dbReference type="ARBA" id="ARBA00022737"/>
    </source>
</evidence>
<dbReference type="InterPro" id="IPR044801">
    <property type="entry name" value="Filamin"/>
</dbReference>
<name>A0A1I8ITU4_9PLAT</name>
<dbReference type="InterPro" id="IPR014756">
    <property type="entry name" value="Ig_E-set"/>
</dbReference>
<feature type="repeat" description="Filamin" evidence="3">
    <location>
        <begin position="1444"/>
        <end position="1540"/>
    </location>
</feature>
<dbReference type="GO" id="GO:0051015">
    <property type="term" value="F:actin filament binding"/>
    <property type="evidence" value="ECO:0007669"/>
    <property type="project" value="InterPro"/>
</dbReference>
<feature type="repeat" description="Filamin" evidence="3">
    <location>
        <begin position="655"/>
        <end position="747"/>
    </location>
</feature>
<dbReference type="InterPro" id="IPR001298">
    <property type="entry name" value="Filamin/ABP280_rpt"/>
</dbReference>
<feature type="repeat" description="Filamin" evidence="3">
    <location>
        <begin position="1730"/>
        <end position="1822"/>
    </location>
</feature>
<evidence type="ECO:0000256" key="1">
    <source>
        <dbReference type="ARBA" id="ARBA00009238"/>
    </source>
</evidence>
<dbReference type="Proteomes" id="UP000095280">
    <property type="component" value="Unplaced"/>
</dbReference>
<feature type="repeat" description="Filamin" evidence="3">
    <location>
        <begin position="1169"/>
        <end position="1261"/>
    </location>
</feature>
<dbReference type="PANTHER" id="PTHR38537">
    <property type="entry name" value="JITTERBUG, ISOFORM N"/>
    <property type="match status" value="1"/>
</dbReference>
<comment type="similarity">
    <text evidence="1">Belongs to the filamin family.</text>
</comment>
<keyword evidence="4" id="KW-1185">Reference proteome</keyword>
<dbReference type="GO" id="GO:0030036">
    <property type="term" value="P:actin cytoskeleton organization"/>
    <property type="evidence" value="ECO:0007669"/>
    <property type="project" value="InterPro"/>
</dbReference>
<dbReference type="WBParaSite" id="maker-uti_cns_0016524-snap-gene-0.2-mRNA-1">
    <property type="protein sequence ID" value="maker-uti_cns_0016524-snap-gene-0.2-mRNA-1"/>
    <property type="gene ID" value="maker-uti_cns_0016524-snap-gene-0.2"/>
</dbReference>
<organism evidence="4 5">
    <name type="scientific">Macrostomum lignano</name>
    <dbReference type="NCBI Taxonomy" id="282301"/>
    <lineage>
        <taxon>Eukaryota</taxon>
        <taxon>Metazoa</taxon>
        <taxon>Spiralia</taxon>
        <taxon>Lophotrochozoa</taxon>
        <taxon>Platyhelminthes</taxon>
        <taxon>Rhabditophora</taxon>
        <taxon>Macrostomorpha</taxon>
        <taxon>Macrostomida</taxon>
        <taxon>Macrostomidae</taxon>
        <taxon>Macrostomum</taxon>
    </lineage>
</organism>
<evidence type="ECO:0000256" key="3">
    <source>
        <dbReference type="PROSITE-ProRule" id="PRU00087"/>
    </source>
</evidence>
<evidence type="ECO:0000313" key="4">
    <source>
        <dbReference type="Proteomes" id="UP000095280"/>
    </source>
</evidence>
<sequence length="1943" mass="204625">FSIEGPSEAQIQCSDNGDGSADVVYYPTAPGEYAVHVLCNEQDIPRSPFMPVISERQPQLRPDQVRAQGPGIGVPEAVPLAVGQPAPFTLDTRNTNGPPELVAAAVYNPRGDPIPLDMRQQAPGLLQCSYVPQEPGKHTATVSYAGVSTSGSPFRAFVAEPVRPDLVQASGPGLERAVRNQPTFFNIDCSRAGPGDVGVGVRAEPSGQELPVKTSETGPGQFRVDYTPVQVVPHLVNVMFAGQPAAGGPFRVPVDPDIEVDKVRVDGLEPTIPLGVPHEFDILTGGNPRAPVSVRVRPPAGPPIQPLVSETVDGYAVEFTPSMPGPHTVEVEFAGRRLPQSPMRTNVRAAPQQQQPVMEEMIGPQRQTPKQSAGYAPQPIAIAPYDSSMAPQKAVPGSQGPPPNVRAYGDGLSKAATGIPARFTIDSRDAPNIPLGVNVEGPSKADIRCQDNGDGTADVDYTVTEPGQYKVNVLAVGQHVSGSPFTVTAVRSGYEGVDPKKVRAFGPGLQPHGEEPPISGPASAAAACRPDLPAVRTVVHHRNPHPPLFARSLPSALPACNSSISASHLPRPPGVFRESFAKFTVDASALDRSGKGQVSGVVNAPSKQRSAARVENKGNGMYECSYCPLEEGPYQVEVLYEGLHVMGSPFPVKVSNGCDPRRVRAFGPGLQGGFADEPAEFTVELGTAGQGGLSLAVEGPSEAPIQCKDNKDGTCSVQYTPSESGMYDVVVKFADVDIPGSPFPVRIEAKTAPNKVTAYGPGLETGKVRQGVPATFTVDASRAGPGQLAATVTQAGQTKPCAATQAGQPGLYSVGYTPDREGPTKVNVMYAGQQVPKSPFSVHTLPKCEPHKVVVTGEGVRSSGVLASLPTEFCIDTTEAGEGDLQVTIEDSEGRPVAPRIEPQKSGVYLCKYTPADVGRYTVGVKYGGVEVPESPYHVRTEPTGDAEKVKMVVPPESSVPAHQEAIITVDTSDAGTGKVTCRIRAPNDSELDIDLEENDDGTVSLYYTPRQPGMQTIEIKFGGQVIPNGEIKQELLKSPPMLAAKVLCIEDLRWARPTVLGVRLKVLDDFDGVMQDLVEEVGAKKAVPSSLQPSDYHPVDFKLPVGPVFARVEGLIRTPNGRTARPTLDDNGDGTVTFKYLPTERGMHELTVRYNDQPIPGSPFKFFVESVGTGHVTAYGPGLSHGRTGEPAEFCIVTKDAGAGGLALAIEGPSRAEINCNDNKDGTCSVNYLPLAPGDYTIVVKFMERHIPGSPFTARITGEPRRRAEVSVGQANEIPLKITETDISGLTASITGPDGIEEPCVLKRLPNGHLGISFTPKQVGEHQVGVNRAGRHIPNSPFRIDVSESDIGDAQRVRVSGRGLEEGVAGQANAFTVDTRKAGYGGLSLSVEGPSKADIECHDNQDGTCLVTFTPTEPGTYLVSVRYAEQHVPGSPFTVRVGGTGVSAGKAEVTGPAEEASATHVGSECELSLRIPGTNPFDMSANVTAPSGLEEAAEIVDLDECQYAVRFVPREAGVHAVAVQHRGVHVPGSPFQFTVGPLAGGGLGAKGVRVAGNGIERGQAGRPNEFGIYTREAGAGGLAIAVEGPAKAEINFQDRRDGWCAVNWTVPEPGDYTVSVKFDGRHVTGSPFHVPVTGGGATSRGGAGTSPFEGVGQPAALTLRGVPPNTVAVITAPSGARTEAPVQEIPGTDQAVVRFTPKETGSHMVEVPGAEGSPFRILVSGSLAAGAADPGAVRAEGEGLHRGRVGQRAKFLVHTANAGSGALAVTVDGPSKVQLNCHERENGYEFTYLPSAPGEYVITIKYGGNFHIVGSPFTAHVTGEAEPSAEESELLAHSALLVETRPKQAAYPERVICRGDALRQAVANQEMSFSVDASRAGYDMLLVGILGPADSSDSVRVQHESAGRYTVRYQITSPGVHLLTIKWGDEHVPGSPFRINVT</sequence>
<feature type="repeat" description="Filamin" evidence="3">
    <location>
        <begin position="255"/>
        <end position="347"/>
    </location>
</feature>
<feature type="repeat" description="Filamin" evidence="3">
    <location>
        <begin position="1117"/>
        <end position="1169"/>
    </location>
</feature>
<dbReference type="InterPro" id="IPR017868">
    <property type="entry name" value="Filamin/ABP280_repeat-like"/>
</dbReference>